<feature type="chain" id="PRO_5042910059" evidence="1">
    <location>
        <begin position="20"/>
        <end position="146"/>
    </location>
</feature>
<evidence type="ECO:0000313" key="3">
    <source>
        <dbReference type="Proteomes" id="UP001176521"/>
    </source>
</evidence>
<name>A0AAN6G7D7_9BASI</name>
<dbReference type="EMBL" id="JAPDMQ010000647">
    <property type="protein sequence ID" value="KAK0521698.1"/>
    <property type="molecule type" value="Genomic_DNA"/>
</dbReference>
<feature type="non-terminal residue" evidence="2">
    <location>
        <position position="1"/>
    </location>
</feature>
<sequence length="146" mass="16148">VVAYLALALSALLPLTVLAAAEQGSDIDAGSYLRALNALGAVKIHADPSTIELHEDKRDGTRPLTRRGLDEVNRKDKHLVDKEKLELMKKIHDKEIKAASLLRSFTFPLAACDGFTEWQEIVILHRRSAAQEIPSWTEGVSSHLRS</sequence>
<gene>
    <name evidence="2" type="ORF">OC842_006697</name>
</gene>
<evidence type="ECO:0000313" key="2">
    <source>
        <dbReference type="EMBL" id="KAK0521698.1"/>
    </source>
</evidence>
<comment type="caution">
    <text evidence="2">The sequence shown here is derived from an EMBL/GenBank/DDBJ whole genome shotgun (WGS) entry which is preliminary data.</text>
</comment>
<evidence type="ECO:0000256" key="1">
    <source>
        <dbReference type="SAM" id="SignalP"/>
    </source>
</evidence>
<feature type="signal peptide" evidence="1">
    <location>
        <begin position="1"/>
        <end position="19"/>
    </location>
</feature>
<reference evidence="2" key="1">
    <citation type="journal article" date="2023" name="PhytoFront">
        <title>Draft Genome Resources of Seven Strains of Tilletia horrida, Causal Agent of Kernel Smut of Rice.</title>
        <authorList>
            <person name="Khanal S."/>
            <person name="Antony Babu S."/>
            <person name="Zhou X.G."/>
        </authorList>
    </citation>
    <scope>NUCLEOTIDE SEQUENCE</scope>
    <source>
        <strain evidence="2">TX3</strain>
    </source>
</reference>
<keyword evidence="1" id="KW-0732">Signal</keyword>
<proteinExistence type="predicted"/>
<dbReference type="AlphaFoldDB" id="A0AAN6G7D7"/>
<keyword evidence="3" id="KW-1185">Reference proteome</keyword>
<accession>A0AAN6G7D7</accession>
<protein>
    <submittedName>
        <fullName evidence="2">Uncharacterized protein</fullName>
    </submittedName>
</protein>
<organism evidence="2 3">
    <name type="scientific">Tilletia horrida</name>
    <dbReference type="NCBI Taxonomy" id="155126"/>
    <lineage>
        <taxon>Eukaryota</taxon>
        <taxon>Fungi</taxon>
        <taxon>Dikarya</taxon>
        <taxon>Basidiomycota</taxon>
        <taxon>Ustilaginomycotina</taxon>
        <taxon>Exobasidiomycetes</taxon>
        <taxon>Tilletiales</taxon>
        <taxon>Tilletiaceae</taxon>
        <taxon>Tilletia</taxon>
    </lineage>
</organism>
<dbReference type="Proteomes" id="UP001176521">
    <property type="component" value="Unassembled WGS sequence"/>
</dbReference>